<name>A0A644UCM0_9ZZZZ</name>
<organism evidence="3">
    <name type="scientific">bioreactor metagenome</name>
    <dbReference type="NCBI Taxonomy" id="1076179"/>
    <lineage>
        <taxon>unclassified sequences</taxon>
        <taxon>metagenomes</taxon>
        <taxon>ecological metagenomes</taxon>
    </lineage>
</organism>
<dbReference type="AlphaFoldDB" id="A0A644UCM0"/>
<dbReference type="GO" id="GO:0008713">
    <property type="term" value="F:ADP-heptose-lipopolysaccharide heptosyltransferase activity"/>
    <property type="evidence" value="ECO:0007669"/>
    <property type="project" value="TreeGrafter"/>
</dbReference>
<dbReference type="PANTHER" id="PTHR30160">
    <property type="entry name" value="TETRAACYLDISACCHARIDE 4'-KINASE-RELATED"/>
    <property type="match status" value="1"/>
</dbReference>
<dbReference type="InterPro" id="IPR051199">
    <property type="entry name" value="LPS_LOS_Heptosyltrfase"/>
</dbReference>
<proteinExistence type="predicted"/>
<gene>
    <name evidence="3" type="primary">rfaQ_4</name>
    <name evidence="3" type="ORF">SDC9_22574</name>
</gene>
<comment type="caution">
    <text evidence="3">The sequence shown here is derived from an EMBL/GenBank/DDBJ whole genome shotgun (WGS) entry which is preliminary data.</text>
</comment>
<dbReference type="EC" id="2.-.-.-" evidence="3"/>
<dbReference type="Gene3D" id="3.40.50.2000">
    <property type="entry name" value="Glycogen Phosphorylase B"/>
    <property type="match status" value="2"/>
</dbReference>
<protein>
    <submittedName>
        <fullName evidence="3">Lipopolysaccharide core heptosyltransferase RfaQ</fullName>
        <ecNumber evidence="3">2.-.-.-</ecNumber>
    </submittedName>
</protein>
<keyword evidence="2 3" id="KW-0808">Transferase</keyword>
<evidence type="ECO:0000256" key="1">
    <source>
        <dbReference type="ARBA" id="ARBA00022676"/>
    </source>
</evidence>
<sequence length="341" mass="37907">MVELAGKKIIVTFLMHLGDLTLTTPFLRVLRNAAPGSHITYLVDGKLQDVVLHNPNIDEVWTIDKKGKDNNLLALYSMSKRISAGKFDLLINLHPNERCSFITAFAHVPCKVGAAHFLFRPFFHPHLKLNRKLHAADMYIDVLARLGVKDLKNNGLEIFPGYEEKQVSEAFWRQQGLDINDKLIGFNIGSAVETKRWAPERFAQVADILATEGYKTVFFGGSMDKPMVEEAVAFMRSKPIIATGKFSIGQLAAAMSRCKLIITNDSGPMHVAISQKVPIVAMYGPSSPALYGPYTKKATIVTAMPPCQGCATGMKHHCDDMQCMERLNVAQVIEAAHRWLK</sequence>
<accession>A0A644UCM0</accession>
<dbReference type="CDD" id="cd03789">
    <property type="entry name" value="GT9_LPS_heptosyltransferase"/>
    <property type="match status" value="1"/>
</dbReference>
<keyword evidence="1" id="KW-0328">Glycosyltransferase</keyword>
<dbReference type="SUPFAM" id="SSF53756">
    <property type="entry name" value="UDP-Glycosyltransferase/glycogen phosphorylase"/>
    <property type="match status" value="1"/>
</dbReference>
<reference evidence="3" key="1">
    <citation type="submission" date="2019-08" db="EMBL/GenBank/DDBJ databases">
        <authorList>
            <person name="Kucharzyk K."/>
            <person name="Murdoch R.W."/>
            <person name="Higgins S."/>
            <person name="Loffler F."/>
        </authorList>
    </citation>
    <scope>NUCLEOTIDE SEQUENCE</scope>
</reference>
<dbReference type="Pfam" id="PF01075">
    <property type="entry name" value="Glyco_transf_9"/>
    <property type="match status" value="1"/>
</dbReference>
<evidence type="ECO:0000256" key="2">
    <source>
        <dbReference type="ARBA" id="ARBA00022679"/>
    </source>
</evidence>
<evidence type="ECO:0000313" key="3">
    <source>
        <dbReference type="EMBL" id="MPL76728.1"/>
    </source>
</evidence>
<dbReference type="GO" id="GO:0005829">
    <property type="term" value="C:cytosol"/>
    <property type="evidence" value="ECO:0007669"/>
    <property type="project" value="TreeGrafter"/>
</dbReference>
<dbReference type="EMBL" id="VSSQ01000099">
    <property type="protein sequence ID" value="MPL76728.1"/>
    <property type="molecule type" value="Genomic_DNA"/>
</dbReference>
<dbReference type="InterPro" id="IPR002201">
    <property type="entry name" value="Glyco_trans_9"/>
</dbReference>
<dbReference type="GO" id="GO:0009244">
    <property type="term" value="P:lipopolysaccharide core region biosynthetic process"/>
    <property type="evidence" value="ECO:0007669"/>
    <property type="project" value="TreeGrafter"/>
</dbReference>